<evidence type="ECO:0000256" key="2">
    <source>
        <dbReference type="ARBA" id="ARBA00009748"/>
    </source>
</evidence>
<evidence type="ECO:0000256" key="3">
    <source>
        <dbReference type="ARBA" id="ARBA00022475"/>
    </source>
</evidence>
<proteinExistence type="inferred from homology"/>
<name>A0AA88WD99_9ASTE</name>
<comment type="caution">
    <text evidence="10">The sequence shown here is derived from an EMBL/GenBank/DDBJ whole genome shotgun (WGS) entry which is preliminary data.</text>
</comment>
<accession>A0AA88WD99</accession>
<keyword evidence="5" id="KW-0732">Signal</keyword>
<evidence type="ECO:0000256" key="8">
    <source>
        <dbReference type="ARBA" id="ARBA00023288"/>
    </source>
</evidence>
<dbReference type="AlphaFoldDB" id="A0AA88WD99"/>
<comment type="subcellular location">
    <subcellularLocation>
        <location evidence="1">Cell membrane</location>
        <topology evidence="1">Lipid-anchor</topology>
        <topology evidence="1">GPI-anchor</topology>
    </subcellularLocation>
</comment>
<evidence type="ECO:0000256" key="7">
    <source>
        <dbReference type="ARBA" id="ARBA00023180"/>
    </source>
</evidence>
<gene>
    <name evidence="10" type="ORF">RJ639_043263</name>
</gene>
<dbReference type="CDD" id="cd00010">
    <property type="entry name" value="AAI_LTSS"/>
    <property type="match status" value="1"/>
</dbReference>
<keyword evidence="4" id="KW-0336">GPI-anchor</keyword>
<evidence type="ECO:0000313" key="11">
    <source>
        <dbReference type="Proteomes" id="UP001188597"/>
    </source>
</evidence>
<dbReference type="EMBL" id="JAVXUP010000592">
    <property type="protein sequence ID" value="KAK3024639.1"/>
    <property type="molecule type" value="Genomic_DNA"/>
</dbReference>
<comment type="similarity">
    <text evidence="2">Belongs to the plant LTP family.</text>
</comment>
<evidence type="ECO:0000256" key="6">
    <source>
        <dbReference type="ARBA" id="ARBA00023157"/>
    </source>
</evidence>
<keyword evidence="3" id="KW-1003">Cell membrane</keyword>
<evidence type="ECO:0000313" key="10">
    <source>
        <dbReference type="EMBL" id="KAK3024639.1"/>
    </source>
</evidence>
<feature type="domain" description="Bifunctional inhibitor/plant lipid transfer protein/seed storage helical" evidence="9">
    <location>
        <begin position="9"/>
        <end position="67"/>
    </location>
</feature>
<protein>
    <recommendedName>
        <fullName evidence="9">Bifunctional inhibitor/plant lipid transfer protein/seed storage helical domain-containing protein</fullName>
    </recommendedName>
</protein>
<dbReference type="InterPro" id="IPR036312">
    <property type="entry name" value="Bifun_inhib/LTP/seed_sf"/>
</dbReference>
<dbReference type="SUPFAM" id="SSF47699">
    <property type="entry name" value="Bifunctional inhibitor/lipid-transfer protein/seed storage 2S albumin"/>
    <property type="match status" value="1"/>
</dbReference>
<reference evidence="10" key="1">
    <citation type="submission" date="2022-12" db="EMBL/GenBank/DDBJ databases">
        <title>Draft genome assemblies for two species of Escallonia (Escalloniales).</title>
        <authorList>
            <person name="Chanderbali A."/>
            <person name="Dervinis C."/>
            <person name="Anghel I."/>
            <person name="Soltis D."/>
            <person name="Soltis P."/>
            <person name="Zapata F."/>
        </authorList>
    </citation>
    <scope>NUCLEOTIDE SEQUENCE</scope>
    <source>
        <strain evidence="10">UCBG64.0493</strain>
        <tissue evidence="10">Leaf</tissue>
    </source>
</reference>
<dbReference type="GO" id="GO:0098552">
    <property type="term" value="C:side of membrane"/>
    <property type="evidence" value="ECO:0007669"/>
    <property type="project" value="UniProtKB-KW"/>
</dbReference>
<dbReference type="PANTHER" id="PTHR33044">
    <property type="entry name" value="BIFUNCTIONAL INHIBITOR/LIPID-TRANSFER PROTEIN/SEED STORAGE 2S ALBUMIN SUPERFAMILY PROTEIN-RELATED"/>
    <property type="match status" value="1"/>
</dbReference>
<dbReference type="Pfam" id="PF14368">
    <property type="entry name" value="LTP_2"/>
    <property type="match status" value="1"/>
</dbReference>
<evidence type="ECO:0000256" key="4">
    <source>
        <dbReference type="ARBA" id="ARBA00022622"/>
    </source>
</evidence>
<dbReference type="InterPro" id="IPR043325">
    <property type="entry name" value="LTSS"/>
</dbReference>
<keyword evidence="11" id="KW-1185">Reference proteome</keyword>
<evidence type="ECO:0000259" key="9">
    <source>
        <dbReference type="Pfam" id="PF14368"/>
    </source>
</evidence>
<keyword evidence="7" id="KW-0325">Glycoprotein</keyword>
<organism evidence="10 11">
    <name type="scientific">Escallonia herrerae</name>
    <dbReference type="NCBI Taxonomy" id="1293975"/>
    <lineage>
        <taxon>Eukaryota</taxon>
        <taxon>Viridiplantae</taxon>
        <taxon>Streptophyta</taxon>
        <taxon>Embryophyta</taxon>
        <taxon>Tracheophyta</taxon>
        <taxon>Spermatophyta</taxon>
        <taxon>Magnoliopsida</taxon>
        <taxon>eudicotyledons</taxon>
        <taxon>Gunneridae</taxon>
        <taxon>Pentapetalae</taxon>
        <taxon>asterids</taxon>
        <taxon>campanulids</taxon>
        <taxon>Escalloniales</taxon>
        <taxon>Escalloniaceae</taxon>
        <taxon>Escallonia</taxon>
    </lineage>
</organism>
<dbReference type="InterPro" id="IPR016140">
    <property type="entry name" value="Bifunc_inhib/LTP/seed_store"/>
</dbReference>
<sequence length="89" mass="9399">MLCCFATSDEDKEECTEQLVGLAMCLPYVGGNAKSPTPDCCSGLKQVLKVKKKCLSLLHLAPNSSDAQVFYQFGHGSNSSASSPIPSGK</sequence>
<dbReference type="Proteomes" id="UP001188597">
    <property type="component" value="Unassembled WGS sequence"/>
</dbReference>
<evidence type="ECO:0000256" key="5">
    <source>
        <dbReference type="ARBA" id="ARBA00022729"/>
    </source>
</evidence>
<dbReference type="GO" id="GO:0005886">
    <property type="term" value="C:plasma membrane"/>
    <property type="evidence" value="ECO:0007669"/>
    <property type="project" value="UniProtKB-SubCell"/>
</dbReference>
<evidence type="ECO:0000256" key="1">
    <source>
        <dbReference type="ARBA" id="ARBA00004609"/>
    </source>
</evidence>
<dbReference type="Gene3D" id="1.10.110.10">
    <property type="entry name" value="Plant lipid-transfer and hydrophobic proteins"/>
    <property type="match status" value="1"/>
</dbReference>
<keyword evidence="4" id="KW-0472">Membrane</keyword>
<keyword evidence="6" id="KW-1015">Disulfide bond</keyword>
<keyword evidence="8" id="KW-0449">Lipoprotein</keyword>